<organism evidence="1 2">
    <name type="scientific">Brachionus plicatilis</name>
    <name type="common">Marine rotifer</name>
    <name type="synonym">Brachionus muelleri</name>
    <dbReference type="NCBI Taxonomy" id="10195"/>
    <lineage>
        <taxon>Eukaryota</taxon>
        <taxon>Metazoa</taxon>
        <taxon>Spiralia</taxon>
        <taxon>Gnathifera</taxon>
        <taxon>Rotifera</taxon>
        <taxon>Eurotatoria</taxon>
        <taxon>Monogononta</taxon>
        <taxon>Pseudotrocha</taxon>
        <taxon>Ploima</taxon>
        <taxon>Brachionidae</taxon>
        <taxon>Brachionus</taxon>
    </lineage>
</organism>
<comment type="caution">
    <text evidence="1">The sequence shown here is derived from an EMBL/GenBank/DDBJ whole genome shotgun (WGS) entry which is preliminary data.</text>
</comment>
<gene>
    <name evidence="1" type="ORF">BpHYR1_001498</name>
</gene>
<accession>A0A3M7QE37</accession>
<keyword evidence="2" id="KW-1185">Reference proteome</keyword>
<evidence type="ECO:0000313" key="2">
    <source>
        <dbReference type="Proteomes" id="UP000276133"/>
    </source>
</evidence>
<name>A0A3M7QE37_BRAPC</name>
<sequence>MNKTSNLKYFKNHIFDATLACGLKTHLKIRNEYRIQRLISLCCYDTLNSPYYVNYDIFPCFSEKKIPKFLEKKTIFMNFLTKISVFPDRAVLKKDIQSEFGTRQQKDARK</sequence>
<dbReference type="EMBL" id="REGN01006524">
    <property type="protein sequence ID" value="RNA09195.1"/>
    <property type="molecule type" value="Genomic_DNA"/>
</dbReference>
<evidence type="ECO:0000313" key="1">
    <source>
        <dbReference type="EMBL" id="RNA09195.1"/>
    </source>
</evidence>
<proteinExistence type="predicted"/>
<protein>
    <submittedName>
        <fullName evidence="1">Uncharacterized protein</fullName>
    </submittedName>
</protein>
<dbReference type="AlphaFoldDB" id="A0A3M7QE37"/>
<reference evidence="1 2" key="1">
    <citation type="journal article" date="2018" name="Sci. Rep.">
        <title>Genomic signatures of local adaptation to the degree of environmental predictability in rotifers.</title>
        <authorList>
            <person name="Franch-Gras L."/>
            <person name="Hahn C."/>
            <person name="Garcia-Roger E.M."/>
            <person name="Carmona M.J."/>
            <person name="Serra M."/>
            <person name="Gomez A."/>
        </authorList>
    </citation>
    <scope>NUCLEOTIDE SEQUENCE [LARGE SCALE GENOMIC DNA]</scope>
    <source>
        <strain evidence="1">HYR1</strain>
    </source>
</reference>
<dbReference type="Proteomes" id="UP000276133">
    <property type="component" value="Unassembled WGS sequence"/>
</dbReference>